<protein>
    <submittedName>
        <fullName evidence="1">Uncharacterized protein</fullName>
    </submittedName>
</protein>
<feature type="non-terminal residue" evidence="1">
    <location>
        <position position="171"/>
    </location>
</feature>
<dbReference type="Gramene" id="TVU08818">
    <property type="protein sequence ID" value="TVU08818"/>
    <property type="gene ID" value="EJB05_42233"/>
</dbReference>
<organism evidence="1 2">
    <name type="scientific">Eragrostis curvula</name>
    <name type="common">weeping love grass</name>
    <dbReference type="NCBI Taxonomy" id="38414"/>
    <lineage>
        <taxon>Eukaryota</taxon>
        <taxon>Viridiplantae</taxon>
        <taxon>Streptophyta</taxon>
        <taxon>Embryophyta</taxon>
        <taxon>Tracheophyta</taxon>
        <taxon>Spermatophyta</taxon>
        <taxon>Magnoliopsida</taxon>
        <taxon>Liliopsida</taxon>
        <taxon>Poales</taxon>
        <taxon>Poaceae</taxon>
        <taxon>PACMAD clade</taxon>
        <taxon>Chloridoideae</taxon>
        <taxon>Eragrostideae</taxon>
        <taxon>Eragrostidinae</taxon>
        <taxon>Eragrostis</taxon>
    </lineage>
</organism>
<evidence type="ECO:0000313" key="1">
    <source>
        <dbReference type="EMBL" id="TVU08818.1"/>
    </source>
</evidence>
<proteinExistence type="predicted"/>
<dbReference type="Proteomes" id="UP000324897">
    <property type="component" value="Chromosome 3"/>
</dbReference>
<sequence length="171" mass="18455">LLNPSSGDLGTAALPERRSLKRRATAPIVSNDASCARSTGASCDNTMAKRFVAASSISILRTGAVNCSPRRFLRCPLLDGHTDSKIMYGQAPGNEIAGVAARACSGAWQPSWIQQPRRSHEDKLIGVSNTGMFSDKVVFKSSPLIPTNFGLHKYSDTMDKHFQSTTCDFYG</sequence>
<gene>
    <name evidence="1" type="ORF">EJB05_42233</name>
</gene>
<accession>A0A5J9TCW5</accession>
<reference evidence="1 2" key="1">
    <citation type="journal article" date="2019" name="Sci. Rep.">
        <title>A high-quality genome of Eragrostis curvula grass provides insights into Poaceae evolution and supports new strategies to enhance forage quality.</title>
        <authorList>
            <person name="Carballo J."/>
            <person name="Santos B.A.C.M."/>
            <person name="Zappacosta D."/>
            <person name="Garbus I."/>
            <person name="Selva J.P."/>
            <person name="Gallo C.A."/>
            <person name="Diaz A."/>
            <person name="Albertini E."/>
            <person name="Caccamo M."/>
            <person name="Echenique V."/>
        </authorList>
    </citation>
    <scope>NUCLEOTIDE SEQUENCE [LARGE SCALE GENOMIC DNA]</scope>
    <source>
        <strain evidence="2">cv. Victoria</strain>
        <tissue evidence="1">Leaf</tissue>
    </source>
</reference>
<keyword evidence="2" id="KW-1185">Reference proteome</keyword>
<evidence type="ECO:0000313" key="2">
    <source>
        <dbReference type="Proteomes" id="UP000324897"/>
    </source>
</evidence>
<comment type="caution">
    <text evidence="1">The sequence shown here is derived from an EMBL/GenBank/DDBJ whole genome shotgun (WGS) entry which is preliminary data.</text>
</comment>
<dbReference type="AlphaFoldDB" id="A0A5J9TCW5"/>
<name>A0A5J9TCW5_9POAL</name>
<feature type="non-terminal residue" evidence="1">
    <location>
        <position position="1"/>
    </location>
</feature>
<dbReference type="EMBL" id="RWGY01000039">
    <property type="protein sequence ID" value="TVU08818.1"/>
    <property type="molecule type" value="Genomic_DNA"/>
</dbReference>